<feature type="domain" description="Protein kinase" evidence="25">
    <location>
        <begin position="702"/>
        <end position="1002"/>
    </location>
</feature>
<dbReference type="PROSITE" id="PS00107">
    <property type="entry name" value="PROTEIN_KINASE_ATP"/>
    <property type="match status" value="1"/>
</dbReference>
<dbReference type="PANTHER" id="PTHR48053:SF136">
    <property type="entry name" value="PROTEIN KINASE, PLANT-TYPE, PUTATIVE-RELATED"/>
    <property type="match status" value="1"/>
</dbReference>
<dbReference type="Proteomes" id="UP001408789">
    <property type="component" value="Unassembled WGS sequence"/>
</dbReference>
<dbReference type="Pfam" id="PF08263">
    <property type="entry name" value="LRRNT_2"/>
    <property type="match status" value="1"/>
</dbReference>
<keyword evidence="7" id="KW-0597">Phosphoprotein</keyword>
<evidence type="ECO:0000256" key="18">
    <source>
        <dbReference type="ARBA" id="ARBA00023170"/>
    </source>
</evidence>
<keyword evidence="16 23" id="KW-1133">Transmembrane helix</keyword>
<dbReference type="EMBL" id="JBCNJP010000025">
    <property type="protein sequence ID" value="KAK9054301.1"/>
    <property type="molecule type" value="Genomic_DNA"/>
</dbReference>
<evidence type="ECO:0000256" key="21">
    <source>
        <dbReference type="ARBA" id="ARBA00048679"/>
    </source>
</evidence>
<evidence type="ECO:0000256" key="10">
    <source>
        <dbReference type="ARBA" id="ARBA00022692"/>
    </source>
</evidence>
<dbReference type="SUPFAM" id="SSF56112">
    <property type="entry name" value="Protein kinase-like (PK-like)"/>
    <property type="match status" value="1"/>
</dbReference>
<evidence type="ECO:0000259" key="25">
    <source>
        <dbReference type="PROSITE" id="PS50011"/>
    </source>
</evidence>
<evidence type="ECO:0000256" key="22">
    <source>
        <dbReference type="PROSITE-ProRule" id="PRU10141"/>
    </source>
</evidence>
<keyword evidence="12" id="KW-0677">Repeat</keyword>
<gene>
    <name evidence="26" type="ORF">SSX86_025379</name>
</gene>
<dbReference type="GO" id="GO:0006952">
    <property type="term" value="P:defense response"/>
    <property type="evidence" value="ECO:0007669"/>
    <property type="project" value="UniProtKB-ARBA"/>
</dbReference>
<dbReference type="InterPro" id="IPR055414">
    <property type="entry name" value="LRR_R13L4/SHOC2-like"/>
</dbReference>
<proteinExistence type="inferred from homology"/>
<keyword evidence="13 22" id="KW-0547">Nucleotide-binding</keyword>
<evidence type="ECO:0000256" key="15">
    <source>
        <dbReference type="ARBA" id="ARBA00022840"/>
    </source>
</evidence>
<keyword evidence="14" id="KW-0418">Kinase</keyword>
<dbReference type="InterPro" id="IPR051716">
    <property type="entry name" value="Plant_RL_S/T_kinase"/>
</dbReference>
<dbReference type="FunFam" id="3.80.10.10:FF:000275">
    <property type="entry name" value="Leucine-rich repeat receptor-like protein kinase"/>
    <property type="match status" value="1"/>
</dbReference>
<dbReference type="PROSITE" id="PS00108">
    <property type="entry name" value="PROTEIN_KINASE_ST"/>
    <property type="match status" value="1"/>
</dbReference>
<dbReference type="FunFam" id="3.80.10.10:FF:000317">
    <property type="entry name" value="Inactive leucine-rich repeat receptor-like protein kinase"/>
    <property type="match status" value="1"/>
</dbReference>
<dbReference type="FunFam" id="3.30.200.20:FF:000432">
    <property type="entry name" value="LRR receptor-like serine/threonine-protein kinase EFR"/>
    <property type="match status" value="1"/>
</dbReference>
<accession>A0AAP0GM00</accession>
<dbReference type="Gene3D" id="1.10.510.10">
    <property type="entry name" value="Transferase(Phosphotransferase) domain 1"/>
    <property type="match status" value="1"/>
</dbReference>
<dbReference type="PROSITE" id="PS51450">
    <property type="entry name" value="LRR"/>
    <property type="match status" value="1"/>
</dbReference>
<dbReference type="GO" id="GO:0004674">
    <property type="term" value="F:protein serine/threonine kinase activity"/>
    <property type="evidence" value="ECO:0007669"/>
    <property type="project" value="UniProtKB-KW"/>
</dbReference>
<name>A0AAP0GM00_9ASTR</name>
<dbReference type="SMART" id="SM00369">
    <property type="entry name" value="LRR_TYP"/>
    <property type="match status" value="8"/>
</dbReference>
<keyword evidence="18" id="KW-0675">Receptor</keyword>
<dbReference type="Gene3D" id="3.80.10.10">
    <property type="entry name" value="Ribonuclease Inhibitor"/>
    <property type="match status" value="4"/>
</dbReference>
<comment type="catalytic activity">
    <reaction evidence="20">
        <text>L-threonyl-[protein] + ATP = O-phospho-L-threonyl-[protein] + ADP + H(+)</text>
        <dbReference type="Rhea" id="RHEA:46608"/>
        <dbReference type="Rhea" id="RHEA-COMP:11060"/>
        <dbReference type="Rhea" id="RHEA-COMP:11605"/>
        <dbReference type="ChEBI" id="CHEBI:15378"/>
        <dbReference type="ChEBI" id="CHEBI:30013"/>
        <dbReference type="ChEBI" id="CHEBI:30616"/>
        <dbReference type="ChEBI" id="CHEBI:61977"/>
        <dbReference type="ChEBI" id="CHEBI:456216"/>
        <dbReference type="EC" id="2.7.11.1"/>
    </reaction>
</comment>
<dbReference type="Pfam" id="PF00560">
    <property type="entry name" value="LRR_1"/>
    <property type="match status" value="7"/>
</dbReference>
<dbReference type="GO" id="GO:0005886">
    <property type="term" value="C:plasma membrane"/>
    <property type="evidence" value="ECO:0007669"/>
    <property type="project" value="UniProtKB-SubCell"/>
</dbReference>
<dbReference type="EC" id="2.7.11.1" evidence="4"/>
<feature type="transmembrane region" description="Helical" evidence="23">
    <location>
        <begin position="644"/>
        <end position="669"/>
    </location>
</feature>
<organism evidence="26 27">
    <name type="scientific">Deinandra increscens subsp. villosa</name>
    <dbReference type="NCBI Taxonomy" id="3103831"/>
    <lineage>
        <taxon>Eukaryota</taxon>
        <taxon>Viridiplantae</taxon>
        <taxon>Streptophyta</taxon>
        <taxon>Embryophyta</taxon>
        <taxon>Tracheophyta</taxon>
        <taxon>Spermatophyta</taxon>
        <taxon>Magnoliopsida</taxon>
        <taxon>eudicotyledons</taxon>
        <taxon>Gunneridae</taxon>
        <taxon>Pentapetalae</taxon>
        <taxon>asterids</taxon>
        <taxon>campanulids</taxon>
        <taxon>Asterales</taxon>
        <taxon>Asteraceae</taxon>
        <taxon>Asteroideae</taxon>
        <taxon>Heliantheae alliance</taxon>
        <taxon>Madieae</taxon>
        <taxon>Madiinae</taxon>
        <taxon>Deinandra</taxon>
    </lineage>
</organism>
<dbReference type="GO" id="GO:0051707">
    <property type="term" value="P:response to other organism"/>
    <property type="evidence" value="ECO:0007669"/>
    <property type="project" value="UniProtKB-ARBA"/>
</dbReference>
<feature type="signal peptide" evidence="24">
    <location>
        <begin position="1"/>
        <end position="28"/>
    </location>
</feature>
<dbReference type="PANTHER" id="PTHR48053">
    <property type="entry name" value="LEUCINE RICH REPEAT FAMILY PROTEIN, EXPRESSED"/>
    <property type="match status" value="1"/>
</dbReference>
<evidence type="ECO:0000256" key="6">
    <source>
        <dbReference type="ARBA" id="ARBA00022527"/>
    </source>
</evidence>
<evidence type="ECO:0000313" key="27">
    <source>
        <dbReference type="Proteomes" id="UP001408789"/>
    </source>
</evidence>
<evidence type="ECO:0000313" key="26">
    <source>
        <dbReference type="EMBL" id="KAK9054301.1"/>
    </source>
</evidence>
<dbReference type="InterPro" id="IPR000719">
    <property type="entry name" value="Prot_kinase_dom"/>
</dbReference>
<evidence type="ECO:0000256" key="17">
    <source>
        <dbReference type="ARBA" id="ARBA00023136"/>
    </source>
</evidence>
<evidence type="ECO:0000256" key="4">
    <source>
        <dbReference type="ARBA" id="ARBA00012513"/>
    </source>
</evidence>
<evidence type="ECO:0000256" key="19">
    <source>
        <dbReference type="ARBA" id="ARBA00023180"/>
    </source>
</evidence>
<dbReference type="InterPro" id="IPR017441">
    <property type="entry name" value="Protein_kinase_ATP_BS"/>
</dbReference>
<dbReference type="InterPro" id="IPR008271">
    <property type="entry name" value="Ser/Thr_kinase_AS"/>
</dbReference>
<keyword evidence="5" id="KW-1003">Cell membrane</keyword>
<comment type="caution">
    <text evidence="26">The sequence shown here is derived from an EMBL/GenBank/DDBJ whole genome shotgun (WGS) entry which is preliminary data.</text>
</comment>
<dbReference type="Gene3D" id="3.30.200.20">
    <property type="entry name" value="Phosphorylase Kinase, domain 1"/>
    <property type="match status" value="1"/>
</dbReference>
<keyword evidence="6" id="KW-0723">Serine/threonine-protein kinase</keyword>
<keyword evidence="8" id="KW-0433">Leucine-rich repeat</keyword>
<keyword evidence="27" id="KW-1185">Reference proteome</keyword>
<evidence type="ECO:0000256" key="11">
    <source>
        <dbReference type="ARBA" id="ARBA00022729"/>
    </source>
</evidence>
<dbReference type="GO" id="GO:0005524">
    <property type="term" value="F:ATP binding"/>
    <property type="evidence" value="ECO:0007669"/>
    <property type="project" value="UniProtKB-UniRule"/>
</dbReference>
<comment type="catalytic activity">
    <reaction evidence="21">
        <text>L-seryl-[protein] + ATP = O-phospho-L-seryl-[protein] + ADP + H(+)</text>
        <dbReference type="Rhea" id="RHEA:17989"/>
        <dbReference type="Rhea" id="RHEA-COMP:9863"/>
        <dbReference type="Rhea" id="RHEA-COMP:11604"/>
        <dbReference type="ChEBI" id="CHEBI:15378"/>
        <dbReference type="ChEBI" id="CHEBI:29999"/>
        <dbReference type="ChEBI" id="CHEBI:30616"/>
        <dbReference type="ChEBI" id="CHEBI:83421"/>
        <dbReference type="ChEBI" id="CHEBI:456216"/>
        <dbReference type="EC" id="2.7.11.1"/>
    </reaction>
</comment>
<dbReference type="SUPFAM" id="SSF52058">
    <property type="entry name" value="L domain-like"/>
    <property type="match status" value="2"/>
</dbReference>
<keyword evidence="15 22" id="KW-0067">ATP-binding</keyword>
<evidence type="ECO:0000256" key="9">
    <source>
        <dbReference type="ARBA" id="ARBA00022679"/>
    </source>
</evidence>
<keyword evidence="17 23" id="KW-0472">Membrane</keyword>
<keyword evidence="10 23" id="KW-0812">Transmembrane</keyword>
<evidence type="ECO:0000256" key="7">
    <source>
        <dbReference type="ARBA" id="ARBA00022553"/>
    </source>
</evidence>
<dbReference type="FunFam" id="3.80.10.10:FF:000470">
    <property type="entry name" value="LRR receptor-like serine/threonine-protein kinase RPK2"/>
    <property type="match status" value="1"/>
</dbReference>
<evidence type="ECO:0000256" key="13">
    <source>
        <dbReference type="ARBA" id="ARBA00022741"/>
    </source>
</evidence>
<dbReference type="InterPro" id="IPR032675">
    <property type="entry name" value="LRR_dom_sf"/>
</dbReference>
<dbReference type="Pfam" id="PF23598">
    <property type="entry name" value="LRR_14"/>
    <property type="match status" value="1"/>
</dbReference>
<dbReference type="FunFam" id="1.10.510.10:FF:000358">
    <property type="entry name" value="Putative leucine-rich repeat receptor-like serine/threonine-protein kinase"/>
    <property type="match status" value="1"/>
</dbReference>
<comment type="subcellular location">
    <subcellularLocation>
        <location evidence="1">Cell membrane</location>
        <topology evidence="1">Single-pass type I membrane protein</topology>
    </subcellularLocation>
</comment>
<evidence type="ECO:0000256" key="16">
    <source>
        <dbReference type="ARBA" id="ARBA00022989"/>
    </source>
</evidence>
<evidence type="ECO:0000256" key="23">
    <source>
        <dbReference type="SAM" id="Phobius"/>
    </source>
</evidence>
<evidence type="ECO:0000256" key="8">
    <source>
        <dbReference type="ARBA" id="ARBA00022614"/>
    </source>
</evidence>
<comment type="similarity">
    <text evidence="2">Belongs to the protein kinase superfamily. Ser/Thr protein kinase family.</text>
</comment>
<dbReference type="InterPro" id="IPR003591">
    <property type="entry name" value="Leu-rich_rpt_typical-subtyp"/>
</dbReference>
<dbReference type="PROSITE" id="PS50011">
    <property type="entry name" value="PROTEIN_KINASE_DOM"/>
    <property type="match status" value="1"/>
</dbReference>
<dbReference type="InterPro" id="IPR001245">
    <property type="entry name" value="Ser-Thr/Tyr_kinase_cat_dom"/>
</dbReference>
<evidence type="ECO:0000256" key="14">
    <source>
        <dbReference type="ARBA" id="ARBA00022777"/>
    </source>
</evidence>
<reference evidence="26 27" key="1">
    <citation type="submission" date="2024-04" db="EMBL/GenBank/DDBJ databases">
        <title>The reference genome of an endangered Asteraceae, Deinandra increscens subsp. villosa, native to the Central Coast of California.</title>
        <authorList>
            <person name="Guilliams M."/>
            <person name="Hasenstab-Lehman K."/>
            <person name="Meyer R."/>
            <person name="Mcevoy S."/>
        </authorList>
    </citation>
    <scope>NUCLEOTIDE SEQUENCE [LARGE SCALE GENOMIC DNA]</scope>
    <source>
        <tissue evidence="26">Leaf</tissue>
    </source>
</reference>
<keyword evidence="11 24" id="KW-0732">Signal</keyword>
<feature type="binding site" evidence="22">
    <location>
        <position position="733"/>
    </location>
    <ligand>
        <name>ATP</name>
        <dbReference type="ChEBI" id="CHEBI:30616"/>
    </ligand>
</feature>
<evidence type="ECO:0000256" key="24">
    <source>
        <dbReference type="SAM" id="SignalP"/>
    </source>
</evidence>
<keyword evidence="19" id="KW-0325">Glycoprotein</keyword>
<dbReference type="Pfam" id="PF07714">
    <property type="entry name" value="PK_Tyr_Ser-Thr"/>
    <property type="match status" value="1"/>
</dbReference>
<evidence type="ECO:0000256" key="12">
    <source>
        <dbReference type="ARBA" id="ARBA00022737"/>
    </source>
</evidence>
<dbReference type="SMART" id="SM00220">
    <property type="entry name" value="S_TKc"/>
    <property type="match status" value="1"/>
</dbReference>
<evidence type="ECO:0000256" key="20">
    <source>
        <dbReference type="ARBA" id="ARBA00047899"/>
    </source>
</evidence>
<protein>
    <recommendedName>
        <fullName evidence="4">non-specific serine/threonine protein kinase</fullName>
        <ecNumber evidence="4">2.7.11.1</ecNumber>
    </recommendedName>
</protein>
<evidence type="ECO:0000256" key="3">
    <source>
        <dbReference type="ARBA" id="ARBA00009592"/>
    </source>
</evidence>
<dbReference type="AlphaFoldDB" id="A0AAP0GM00"/>
<evidence type="ECO:0000256" key="2">
    <source>
        <dbReference type="ARBA" id="ARBA00008684"/>
    </source>
</evidence>
<dbReference type="GO" id="GO:0051606">
    <property type="term" value="P:detection of stimulus"/>
    <property type="evidence" value="ECO:0007669"/>
    <property type="project" value="UniProtKB-ARBA"/>
</dbReference>
<evidence type="ECO:0000256" key="5">
    <source>
        <dbReference type="ARBA" id="ARBA00022475"/>
    </source>
</evidence>
<evidence type="ECO:0000256" key="1">
    <source>
        <dbReference type="ARBA" id="ARBA00004251"/>
    </source>
</evidence>
<keyword evidence="9" id="KW-0808">Transferase</keyword>
<dbReference type="InterPro" id="IPR001611">
    <property type="entry name" value="Leu-rich_rpt"/>
</dbReference>
<sequence>MAIFIHISKLHISIFFVLCFCFLHNTYAANSVTSSLERDKQTLIYIKSQTITQPPDALATWDPNTSPCNWTRVLCVVRRDQRVVGLDLSSLRISGPVSPHIGNLSFLRTLQLQDNQFQGVLPETITNLLRLRVLNISFNSIQGSIPANLSRCIKLRVVDFMRNELSGSIPEELTLLVNLQTLNLAGNHLSGSIPPSIGNLSSLLTLRLGTNMLTGPIPADVSRLRTLKNLDLTVNNLTGTVPPSIYNMSSLESLAVASNDLSGDIPYNVGDTLPNLLAFNFCLNRFTGTIPGSLHNLTNIRLIRMKHNRLHGTVPPGLGNLPELEMYNIGYNYIVSSQGEGLGFLYPLVNSTKLDFLAIDGNGFDGVIPDFIGNLSKTLRMLYMGSNQISGSIPPSIGQLKGLALLNLSFNSISGEIPSEIGQLEVLEELVLRKNRLTSNIPNSLGNLGKLAQIDLSSNELGGNIPTSFKAFERITSMDLSMNKLNGSIPMEVFDLSSLTIILNLSSNSLTGSLPEEIRNLERVVIVDLSNNHLSGNIPNSIQNCKSLEHLIISKNSFSGSISNGLGELNGLTTLDLSSNQFSGSIPLDLEKLNALQFLNLSFNNLEGNVPSNGIFSDLTRVDVEGNPNLCHDSKCETSGTNKLVMILVATIASVFVISLISIALFYYFRRTAVTPTDTFDSFKGRHYMVTYDQLRLATKSFDEDSLIGRGSFGSVYKGFLNIEGRTQEIAVKVLDMETTGSLPSFLAECAALRHLRHRNLVKLVTSCSSLDQRNKEFLALVYEYMKNGSLEKWIGKGMRLVDRLNVVIDVACGLSYLHHECVVAPVVHCDLKPSNILLDEDLTAKIGDFGLASMLVDKDQDQSFSSMHVLKGSMGYIPPEYGMGVKPSTKGDVYSYGIMLMEIFTGKSPTDEMFVGGLSLKTWVQCAFPDNLDQVLDPHLINKEPDHKLCSDSQSKSFKAQLDCLITLIIGVALSCTKDSPEGRITIIEALRKLKCVKDMFDVSQAPSINQSEVLMNQDG</sequence>
<feature type="chain" id="PRO_5042916765" description="non-specific serine/threonine protein kinase" evidence="24">
    <location>
        <begin position="29"/>
        <end position="1021"/>
    </location>
</feature>
<dbReference type="InterPro" id="IPR011009">
    <property type="entry name" value="Kinase-like_dom_sf"/>
</dbReference>
<comment type="similarity">
    <text evidence="3">Belongs to the RLP family.</text>
</comment>
<dbReference type="InterPro" id="IPR013210">
    <property type="entry name" value="LRR_N_plant-typ"/>
</dbReference>